<protein>
    <submittedName>
        <fullName evidence="6">Uncharacterized protein</fullName>
    </submittedName>
</protein>
<dbReference type="Pfam" id="PF13086">
    <property type="entry name" value="AAA_11"/>
    <property type="match status" value="2"/>
</dbReference>
<feature type="domain" description="DNA2/NAM7 helicase-like C-terminal" evidence="4">
    <location>
        <begin position="724"/>
        <end position="911"/>
    </location>
</feature>
<evidence type="ECO:0000259" key="4">
    <source>
        <dbReference type="Pfam" id="PF13087"/>
    </source>
</evidence>
<feature type="region of interest" description="Disordered" evidence="2">
    <location>
        <begin position="1251"/>
        <end position="1273"/>
    </location>
</feature>
<dbReference type="CDD" id="cd18808">
    <property type="entry name" value="SF1_C_Upf1"/>
    <property type="match status" value="1"/>
</dbReference>
<comment type="caution">
    <text evidence="6">The sequence shown here is derived from an EMBL/GenBank/DDBJ whole genome shotgun (WGS) entry which is preliminary data.</text>
</comment>
<feature type="region of interest" description="Disordered" evidence="2">
    <location>
        <begin position="1035"/>
        <end position="1097"/>
    </location>
</feature>
<dbReference type="PANTHER" id="PTHR10887:SF341">
    <property type="entry name" value="NFX1-TYPE ZINC FINGER-CONTAINING PROTEIN 1"/>
    <property type="match status" value="1"/>
</dbReference>
<evidence type="ECO:0000313" key="7">
    <source>
        <dbReference type="Proteomes" id="UP001320420"/>
    </source>
</evidence>
<evidence type="ECO:0000256" key="2">
    <source>
        <dbReference type="SAM" id="MobiDB-lite"/>
    </source>
</evidence>
<feature type="region of interest" description="Disordered" evidence="2">
    <location>
        <begin position="1141"/>
        <end position="1162"/>
    </location>
</feature>
<dbReference type="InterPro" id="IPR047187">
    <property type="entry name" value="SF1_C_Upf1"/>
</dbReference>
<feature type="domain" description="DNA2/NAM7 helicase helicase" evidence="3">
    <location>
        <begin position="319"/>
        <end position="412"/>
    </location>
</feature>
<feature type="domain" description="ZNFX1" evidence="5">
    <location>
        <begin position="115"/>
        <end position="223"/>
    </location>
</feature>
<dbReference type="GO" id="GO:0031380">
    <property type="term" value="C:nuclear RNA-directed RNA polymerase complex"/>
    <property type="evidence" value="ECO:0007669"/>
    <property type="project" value="TreeGrafter"/>
</dbReference>
<dbReference type="PANTHER" id="PTHR10887">
    <property type="entry name" value="DNA2/NAM7 HELICASE FAMILY"/>
    <property type="match status" value="1"/>
</dbReference>
<keyword evidence="7" id="KW-1185">Reference proteome</keyword>
<accession>A0AAN9UNY1</accession>
<feature type="domain" description="DNA2/NAM7 helicase helicase" evidence="3">
    <location>
        <begin position="629"/>
        <end position="709"/>
    </location>
</feature>
<evidence type="ECO:0000256" key="1">
    <source>
        <dbReference type="ARBA" id="ARBA00022806"/>
    </source>
</evidence>
<reference evidence="6 7" key="1">
    <citation type="submission" date="2024-02" db="EMBL/GenBank/DDBJ databases">
        <title>De novo assembly and annotation of 12 fungi associated with fruit tree decline syndrome in Ontario, Canada.</title>
        <authorList>
            <person name="Sulman M."/>
            <person name="Ellouze W."/>
            <person name="Ilyukhin E."/>
        </authorList>
    </citation>
    <scope>NUCLEOTIDE SEQUENCE [LARGE SCALE GENOMIC DNA]</scope>
    <source>
        <strain evidence="6 7">M11/M66-122</strain>
    </source>
</reference>
<name>A0AAN9UNY1_9PEZI</name>
<keyword evidence="1" id="KW-0347">Helicase</keyword>
<dbReference type="GO" id="GO:0004386">
    <property type="term" value="F:helicase activity"/>
    <property type="evidence" value="ECO:0007669"/>
    <property type="project" value="InterPro"/>
</dbReference>
<feature type="region of interest" description="Disordered" evidence="2">
    <location>
        <begin position="1288"/>
        <end position="1344"/>
    </location>
</feature>
<dbReference type="InterPro" id="IPR027417">
    <property type="entry name" value="P-loop_NTPase"/>
</dbReference>
<evidence type="ECO:0000259" key="3">
    <source>
        <dbReference type="Pfam" id="PF13086"/>
    </source>
</evidence>
<dbReference type="InterPro" id="IPR041679">
    <property type="entry name" value="DNA2/NAM7-like_C"/>
</dbReference>
<dbReference type="GO" id="GO:0031048">
    <property type="term" value="P:regulatory ncRNA-mediated heterochromatin formation"/>
    <property type="evidence" value="ECO:0007669"/>
    <property type="project" value="TreeGrafter"/>
</dbReference>
<keyword evidence="1" id="KW-0378">Hydrolase</keyword>
<feature type="compositionally biased region" description="Low complexity" evidence="2">
    <location>
        <begin position="1454"/>
        <end position="1468"/>
    </location>
</feature>
<dbReference type="Pfam" id="PF25396">
    <property type="entry name" value="ZNFX1"/>
    <property type="match status" value="1"/>
</dbReference>
<dbReference type="Pfam" id="PF13087">
    <property type="entry name" value="AAA_12"/>
    <property type="match status" value="1"/>
</dbReference>
<dbReference type="Gene3D" id="3.40.50.300">
    <property type="entry name" value="P-loop containing nucleotide triphosphate hydrolases"/>
    <property type="match status" value="3"/>
</dbReference>
<keyword evidence="1" id="KW-0067">ATP-binding</keyword>
<dbReference type="EMBL" id="JAKJXP020000097">
    <property type="protein sequence ID" value="KAK7746573.1"/>
    <property type="molecule type" value="Genomic_DNA"/>
</dbReference>
<gene>
    <name evidence="6" type="ORF">SLS62_009370</name>
</gene>
<sequence length="1481" mass="164944">MADDGGPGPSEADISQAQLEMVKYHMNFEPKSPPGRSLDWLDIPELPTSEELNPNWGDKEEAQKVRSLLPNTVDRPWEDKNLYLETHYRLQREESITMLRYAVRKFRENPHMVDDDETCVYTKVFVQGYLMTRLGPICRVRFSIERAGKRIRWNQTRRLTTGSLVVLSTAKDCFRTICMPAVIADHAFRDGLDQNPPTIQFYWANIDDAIMDPAAELVMLESRIGYFEATRHAMVGLQHAAATTTPLDKYLVQADKSDLAADFVAKDPKMNLTSLVHHVPNATAMTRGEAVSKMRTIKESLRHYPVLEGIDDEISQYTNLDNSQLEAVHRILTKELAIIQGPPGTGKTFTSVQAIRILLQSQERGSNIIVVAAQTNHAVDQILLQLIDLGQDVVRLGGRTQSEDMKYYSLYNTRRRCMPRCVQKSDRDYKTFEAARKRNVVNLQHIVKEVFPDDVLEPDQLLKAGIITQAQYQSLTSDAEWTSSVKPELADSTIAQWLGPTQLVKAAPMDYKDPIFTAEEELDERGIRAEMVDAEDYDIELDDCVADDDADRGIIRGTFVPIAHVWTGAKAEGLSENDFTVRKEMKKANLWEVNPKFRGMIYRTWQARLLELRISEFRRTLADSKRIANNLKINRWYKDTQTIKSAQLEVIGCTTTGLTKYRGLLAALQPRTLLIEEAAETREANIISALYPSLQQLILVGDHQQLVPHCDTPGLASPPFNMCVSLFERLVKLHMPFTMLNMQRRMKPTLRKVLNGFYPNLQDHPVVTKPDARPPIPGMATESFLFHHTWSEGVDEDLSKFNVLEAEMIVGLIRYLRLNGVHDSQISVLTFYRGQRKKILAEAKKLFSAQPFTNVHTVDSYQGEENDIIILSLVRSNGGNKPPQAGFVADQNRGVVSISRARRGFYIFGNMANLLGAGDESRQMWEKVYNVFKEQNRFGENGGLPITCKAHGRTLTVSHPEEWVVNHGGCDLPCEETLPCGHPCGRRCHPMEHDRLVCLVPCERVLHCGHRCQQVCGKPCSCQCSGFTGAYPNDDTNQDSLLESSDQDSYNAVGRPRPLAGTPIPPRGPRANHQNRQPRFAGARGRSGIIHGGGSRRNGNGLANGVYSTIQHGPPPTGYGNWNAYNARRDDAEALRRQQVHQRAKSPDLIDLSGKPTSIPDKADAPVVRETFRQVTLTTGGKRTVKDGLVASSSENPSPEKRNTVQRGVVPSGRSRSVMGTAFRPGLGLNPRPATSVSSGLLHRFPLKIDPNRDATAASPHPSEPNKNQESLMTSADDGTVANAELLRDTSVPMRNTPGHRQAVSRPQVDPSMQPQGTSASSISLANGTDGANSPTQLNDQDGMEVPVNFTRNDENDATVQHGEPAGKVSPSIKGAVDGPVPAPDIGTSTYENYTAHTTRQPFIPARPRQHQQLLPHGVRFDRYREYFGLTLDPNWEPVWDTEFPEGRSDDVNGDANGDTNGDANGNVHGDVGNLDSLLDL</sequence>
<proteinExistence type="predicted"/>
<evidence type="ECO:0000259" key="5">
    <source>
        <dbReference type="Pfam" id="PF25396"/>
    </source>
</evidence>
<dbReference type="InterPro" id="IPR045055">
    <property type="entry name" value="DNA2/NAM7-like"/>
</dbReference>
<feature type="compositionally biased region" description="Polar residues" evidence="2">
    <location>
        <begin position="1311"/>
        <end position="1340"/>
    </location>
</feature>
<dbReference type="Proteomes" id="UP001320420">
    <property type="component" value="Unassembled WGS sequence"/>
</dbReference>
<feature type="region of interest" description="Disordered" evidence="2">
    <location>
        <begin position="1178"/>
        <end position="1238"/>
    </location>
</feature>
<dbReference type="CDD" id="cd06008">
    <property type="entry name" value="NF-X1-zinc-finger"/>
    <property type="match status" value="1"/>
</dbReference>
<evidence type="ECO:0000313" key="6">
    <source>
        <dbReference type="EMBL" id="KAK7746573.1"/>
    </source>
</evidence>
<organism evidence="6 7">
    <name type="scientific">Diatrype stigma</name>
    <dbReference type="NCBI Taxonomy" id="117547"/>
    <lineage>
        <taxon>Eukaryota</taxon>
        <taxon>Fungi</taxon>
        <taxon>Dikarya</taxon>
        <taxon>Ascomycota</taxon>
        <taxon>Pezizomycotina</taxon>
        <taxon>Sordariomycetes</taxon>
        <taxon>Xylariomycetidae</taxon>
        <taxon>Xylariales</taxon>
        <taxon>Diatrypaceae</taxon>
        <taxon>Diatrype</taxon>
    </lineage>
</organism>
<dbReference type="SUPFAM" id="SSF52540">
    <property type="entry name" value="P-loop containing nucleoside triphosphate hydrolases"/>
    <property type="match status" value="1"/>
</dbReference>
<dbReference type="InterPro" id="IPR057373">
    <property type="entry name" value="ZNFX1"/>
</dbReference>
<feature type="compositionally biased region" description="Low complexity" evidence="2">
    <location>
        <begin position="1038"/>
        <end position="1049"/>
    </location>
</feature>
<feature type="region of interest" description="Disordered" evidence="2">
    <location>
        <begin position="1442"/>
        <end position="1481"/>
    </location>
</feature>
<dbReference type="InterPro" id="IPR041677">
    <property type="entry name" value="DNA2/NAM7_AAA_11"/>
</dbReference>
<keyword evidence="1" id="KW-0547">Nucleotide-binding</keyword>